<dbReference type="GeneID" id="68115384"/>
<feature type="compositionally biased region" description="Basic residues" evidence="1">
    <location>
        <begin position="11"/>
        <end position="20"/>
    </location>
</feature>
<feature type="region of interest" description="Disordered" evidence="1">
    <location>
        <begin position="650"/>
        <end position="669"/>
    </location>
</feature>
<reference evidence="2 3" key="1">
    <citation type="journal article" date="2019" name="Sci. Rep.">
        <title>Nanopore sequencing improves the draft genome of the human pathogenic amoeba Naegleria fowleri.</title>
        <authorList>
            <person name="Liechti N."/>
            <person name="Schurch N."/>
            <person name="Bruggmann R."/>
            <person name="Wittwer M."/>
        </authorList>
    </citation>
    <scope>NUCLEOTIDE SEQUENCE [LARGE SCALE GENOMIC DNA]</scope>
    <source>
        <strain evidence="2 3">ATCC 30894</strain>
    </source>
</reference>
<feature type="region of interest" description="Disordered" evidence="1">
    <location>
        <begin position="1"/>
        <end position="101"/>
    </location>
</feature>
<sequence>MNPPPPPPPPHQHHPHHHTKSILLSRGGLLNPSNNNNNNTPHHHHTKSMNHNTKPLKTHVSGRGGTTATTTTTGSKNNLSHNSSTPPHHHSTSSNIFSSSSSTTTTTFIPPSLLQYHPQEWTIQYMGCIEFVLSILNIYQVNYKLQLQDVLNLLRIPYGSTNNMNTTNRSNQSHHDDELFLSLYLTIYNIISLFKFNRVMKNNSFHIPHIIKYINYELLKMNYPRALKLISIQNDDQLLLLELFNAMNWLILSYNPILIKHVMSRDYLNQNFMNGELPSDHSLYYFLKTMNGLSNNSQTNSTNNSNNNNSGTRSTTTTNNTHLAYSQFNCPYHESGIMGTDPSHHQHASLMNSSSSSSTTTTTSLIHQFIITINKIFMVMSNIYNKSIQSNLLNMECDRIGYTPFELNLLLLNDHSSQLYQLNTFIGSFNHLLQYYEMIIEFNERMNSIISSHMEEGVKMFIQNNYTTTITTNNSNNNSSNTTTSNSDSKDECNENHPFKLLNSLKIHHENCSSSTSSNESLCDLFTRALDQLPIISKDKYHALRNISNSSSSSSSGSSSSSSSGSSGSGTTTSNISSSHTSHPVFYQIRKQEDHPKSPHIIRSSFLSKQSRQQSSDATNHHHSLLSLYMEMLQHIHDDLLKDIYSTTTTTTSTTSTEPTTTITDQRHV</sequence>
<accession>A0A6A5BFA2</accession>
<dbReference type="AlphaFoldDB" id="A0A6A5BFA2"/>
<feature type="compositionally biased region" description="Low complexity" evidence="1">
    <location>
        <begin position="66"/>
        <end position="101"/>
    </location>
</feature>
<organism evidence="2 3">
    <name type="scientific">Naegleria fowleri</name>
    <name type="common">Brain eating amoeba</name>
    <dbReference type="NCBI Taxonomy" id="5763"/>
    <lineage>
        <taxon>Eukaryota</taxon>
        <taxon>Discoba</taxon>
        <taxon>Heterolobosea</taxon>
        <taxon>Tetramitia</taxon>
        <taxon>Eutetramitia</taxon>
        <taxon>Vahlkampfiidae</taxon>
        <taxon>Naegleria</taxon>
    </lineage>
</organism>
<gene>
    <name evidence="2" type="ORF">FDP41_008166</name>
</gene>
<keyword evidence="3" id="KW-1185">Reference proteome</keyword>
<evidence type="ECO:0000313" key="3">
    <source>
        <dbReference type="Proteomes" id="UP000444721"/>
    </source>
</evidence>
<feature type="region of interest" description="Disordered" evidence="1">
    <location>
        <begin position="296"/>
        <end position="318"/>
    </location>
</feature>
<name>A0A6A5BFA2_NAEFO</name>
<dbReference type="VEuPathDB" id="AmoebaDB:NF0003750"/>
<evidence type="ECO:0000313" key="2">
    <source>
        <dbReference type="EMBL" id="KAF0973462.1"/>
    </source>
</evidence>
<feature type="compositionally biased region" description="Low complexity" evidence="1">
    <location>
        <begin position="31"/>
        <end position="40"/>
    </location>
</feature>
<protein>
    <submittedName>
        <fullName evidence="2">Uncharacterized protein</fullName>
    </submittedName>
</protein>
<dbReference type="OrthoDB" id="10266738at2759"/>
<feature type="compositionally biased region" description="Low complexity" evidence="1">
    <location>
        <begin position="471"/>
        <end position="487"/>
    </location>
</feature>
<feature type="region of interest" description="Disordered" evidence="1">
    <location>
        <begin position="471"/>
        <end position="493"/>
    </location>
</feature>
<feature type="compositionally biased region" description="Pro residues" evidence="1">
    <location>
        <begin position="1"/>
        <end position="10"/>
    </location>
</feature>
<comment type="caution">
    <text evidence="2">The sequence shown here is derived from an EMBL/GenBank/DDBJ whole genome shotgun (WGS) entry which is preliminary data.</text>
</comment>
<feature type="region of interest" description="Disordered" evidence="1">
    <location>
        <begin position="547"/>
        <end position="581"/>
    </location>
</feature>
<proteinExistence type="predicted"/>
<dbReference type="VEuPathDB" id="AmoebaDB:NF0003760"/>
<dbReference type="EMBL" id="VFQX01000060">
    <property type="protein sequence ID" value="KAF0973462.1"/>
    <property type="molecule type" value="Genomic_DNA"/>
</dbReference>
<dbReference type="RefSeq" id="XP_044558175.1">
    <property type="nucleotide sequence ID" value="XM_044711990.1"/>
</dbReference>
<dbReference type="Proteomes" id="UP000444721">
    <property type="component" value="Unassembled WGS sequence"/>
</dbReference>
<evidence type="ECO:0000256" key="1">
    <source>
        <dbReference type="SAM" id="MobiDB-lite"/>
    </source>
</evidence>
<dbReference type="VEuPathDB" id="AmoebaDB:FDP41_008166"/>